<protein>
    <recommendedName>
        <fullName evidence="3">DUF5666 domain-containing protein</fullName>
    </recommendedName>
</protein>
<dbReference type="Proteomes" id="UP001431776">
    <property type="component" value="Unassembled WGS sequence"/>
</dbReference>
<evidence type="ECO:0000313" key="2">
    <source>
        <dbReference type="Proteomes" id="UP001431776"/>
    </source>
</evidence>
<evidence type="ECO:0008006" key="3">
    <source>
        <dbReference type="Google" id="ProtNLM"/>
    </source>
</evidence>
<name>A0AAW6TRN9_9BACT</name>
<dbReference type="RefSeq" id="WP_349243763.1">
    <property type="nucleotide sequence ID" value="NZ_JASCXX010000004.1"/>
</dbReference>
<organism evidence="1 2">
    <name type="scientific">Anaerobaca lacustris</name>
    <dbReference type="NCBI Taxonomy" id="3044600"/>
    <lineage>
        <taxon>Bacteria</taxon>
        <taxon>Pseudomonadati</taxon>
        <taxon>Planctomycetota</taxon>
        <taxon>Phycisphaerae</taxon>
        <taxon>Sedimentisphaerales</taxon>
        <taxon>Anaerobacaceae</taxon>
        <taxon>Anaerobaca</taxon>
    </lineage>
</organism>
<evidence type="ECO:0000313" key="1">
    <source>
        <dbReference type="EMBL" id="MDI6448357.1"/>
    </source>
</evidence>
<reference evidence="1" key="1">
    <citation type="submission" date="2023-05" db="EMBL/GenBank/DDBJ databases">
        <title>Anaerotaeda fermentans gen. nov., sp. nov., a novel anaerobic planctomycete of the new family within the order Sedimentisphaerales isolated from Taman Peninsula, Russia.</title>
        <authorList>
            <person name="Khomyakova M.A."/>
            <person name="Merkel A.Y."/>
            <person name="Slobodkin A.I."/>
        </authorList>
    </citation>
    <scope>NUCLEOTIDE SEQUENCE</scope>
    <source>
        <strain evidence="1">M17dextr</strain>
    </source>
</reference>
<dbReference type="AlphaFoldDB" id="A0AAW6TRN9"/>
<dbReference type="EMBL" id="JASCXX010000004">
    <property type="protein sequence ID" value="MDI6448357.1"/>
    <property type="molecule type" value="Genomic_DNA"/>
</dbReference>
<sequence length="314" mass="34371">MRNALLAGVLIGWVLAGSLWAQGSVADVAHREFQAVNAAGELTYAATEMVTLEGIVLHNPGDMLDPTPDDGMTQMYNLAAQWQLFFQGEGDDVSGTAIFMGQMYNNLPWVSPDGGYSNEEWVAELTRLNAAQFSVGDRIRVTGYFLSYKGKNNINEQHSNDPQRDFTIELVEKGVGLPKPELVTLDDLKDDLDQFIFDPAREVGCERYQARLVKIEGVSVVDPAGWGPHGKLTITDGVKTFPVKLGRGNGIYAGSYNLDETLDVIGILNQEGTNLVDGYELYVVNYDGNGQVLAAPEHRLADQTDEVVEEPVAE</sequence>
<comment type="caution">
    <text evidence="1">The sequence shown here is derived from an EMBL/GenBank/DDBJ whole genome shotgun (WGS) entry which is preliminary data.</text>
</comment>
<accession>A0AAW6TRN9</accession>
<proteinExistence type="predicted"/>
<keyword evidence="2" id="KW-1185">Reference proteome</keyword>
<gene>
    <name evidence="1" type="ORF">QJ522_04825</name>
</gene>